<dbReference type="EMBL" id="JARJLG010000111">
    <property type="protein sequence ID" value="KAJ7743686.1"/>
    <property type="molecule type" value="Genomic_DNA"/>
</dbReference>
<feature type="chain" id="PRO_5042082774" evidence="1">
    <location>
        <begin position="22"/>
        <end position="250"/>
    </location>
</feature>
<sequence length="250" mass="27400">MSSMFFPSLLAFVLLASTVHASFHNFGIPSSDATVDVRVFNIGNTTLTNETHGATRFICPLFLDTRPSHRPCMLSSSSTSALANGLRFMFNLGMRPDPLNLVPSLANYFASGAFSTPVFKGITDLLEEGGITLPTIDTGDMSKFPNSTNLVFGNGTDIATYPETPTASLHGINKTRTSLTCHTRYIPQHARNICFKRGTFVGHVPGLSKTRHIPFVMMYRGWGRGIGPPSFDSLSRPYNGEGLQKDLYRR</sequence>
<proteinExistence type="predicted"/>
<feature type="signal peptide" evidence="1">
    <location>
        <begin position="1"/>
        <end position="21"/>
    </location>
</feature>
<reference evidence="2" key="1">
    <citation type="submission" date="2023-03" db="EMBL/GenBank/DDBJ databases">
        <title>Massive genome expansion in bonnet fungi (Mycena s.s.) driven by repeated elements and novel gene families across ecological guilds.</title>
        <authorList>
            <consortium name="Lawrence Berkeley National Laboratory"/>
            <person name="Harder C.B."/>
            <person name="Miyauchi S."/>
            <person name="Viragh M."/>
            <person name="Kuo A."/>
            <person name="Thoen E."/>
            <person name="Andreopoulos B."/>
            <person name="Lu D."/>
            <person name="Skrede I."/>
            <person name="Drula E."/>
            <person name="Henrissat B."/>
            <person name="Morin E."/>
            <person name="Kohler A."/>
            <person name="Barry K."/>
            <person name="LaButti K."/>
            <person name="Morin E."/>
            <person name="Salamov A."/>
            <person name="Lipzen A."/>
            <person name="Mereny Z."/>
            <person name="Hegedus B."/>
            <person name="Baldrian P."/>
            <person name="Stursova M."/>
            <person name="Weitz H."/>
            <person name="Taylor A."/>
            <person name="Grigoriev I.V."/>
            <person name="Nagy L.G."/>
            <person name="Martin F."/>
            <person name="Kauserud H."/>
        </authorList>
    </citation>
    <scope>NUCLEOTIDE SEQUENCE</scope>
    <source>
        <strain evidence="2">CBHHK188m</strain>
    </source>
</reference>
<evidence type="ECO:0000256" key="1">
    <source>
        <dbReference type="SAM" id="SignalP"/>
    </source>
</evidence>
<protein>
    <submittedName>
        <fullName evidence="2">Uncharacterized protein</fullName>
    </submittedName>
</protein>
<evidence type="ECO:0000313" key="2">
    <source>
        <dbReference type="EMBL" id="KAJ7743686.1"/>
    </source>
</evidence>
<gene>
    <name evidence="2" type="ORF">DFH07DRAFT_964016</name>
</gene>
<keyword evidence="3" id="KW-1185">Reference proteome</keyword>
<dbReference type="AlphaFoldDB" id="A0AAD7II77"/>
<name>A0AAD7II77_9AGAR</name>
<comment type="caution">
    <text evidence="2">The sequence shown here is derived from an EMBL/GenBank/DDBJ whole genome shotgun (WGS) entry which is preliminary data.</text>
</comment>
<accession>A0AAD7II77</accession>
<dbReference type="Proteomes" id="UP001215280">
    <property type="component" value="Unassembled WGS sequence"/>
</dbReference>
<organism evidence="2 3">
    <name type="scientific">Mycena maculata</name>
    <dbReference type="NCBI Taxonomy" id="230809"/>
    <lineage>
        <taxon>Eukaryota</taxon>
        <taxon>Fungi</taxon>
        <taxon>Dikarya</taxon>
        <taxon>Basidiomycota</taxon>
        <taxon>Agaricomycotina</taxon>
        <taxon>Agaricomycetes</taxon>
        <taxon>Agaricomycetidae</taxon>
        <taxon>Agaricales</taxon>
        <taxon>Marasmiineae</taxon>
        <taxon>Mycenaceae</taxon>
        <taxon>Mycena</taxon>
    </lineage>
</organism>
<keyword evidence="1" id="KW-0732">Signal</keyword>
<evidence type="ECO:0000313" key="3">
    <source>
        <dbReference type="Proteomes" id="UP001215280"/>
    </source>
</evidence>